<gene>
    <name evidence="2" type="ORF">O181_006736</name>
</gene>
<reference evidence="2" key="1">
    <citation type="submission" date="2021-03" db="EMBL/GenBank/DDBJ databases">
        <title>Draft genome sequence of rust myrtle Austropuccinia psidii MF-1, a brazilian biotype.</title>
        <authorList>
            <person name="Quecine M.C."/>
            <person name="Pachon D.M.R."/>
            <person name="Bonatelli M.L."/>
            <person name="Correr F.H."/>
            <person name="Franceschini L.M."/>
            <person name="Leite T.F."/>
            <person name="Margarido G.R.A."/>
            <person name="Almeida C.A."/>
            <person name="Ferrarezi J.A."/>
            <person name="Labate C.A."/>
        </authorList>
    </citation>
    <scope>NUCLEOTIDE SEQUENCE</scope>
    <source>
        <strain evidence="2">MF-1</strain>
    </source>
</reference>
<evidence type="ECO:0000256" key="1">
    <source>
        <dbReference type="SAM" id="MobiDB-lite"/>
    </source>
</evidence>
<comment type="caution">
    <text evidence="2">The sequence shown here is derived from an EMBL/GenBank/DDBJ whole genome shotgun (WGS) entry which is preliminary data.</text>
</comment>
<feature type="region of interest" description="Disordered" evidence="1">
    <location>
        <begin position="177"/>
        <end position="213"/>
    </location>
</feature>
<organism evidence="2 3">
    <name type="scientific">Austropuccinia psidii MF-1</name>
    <dbReference type="NCBI Taxonomy" id="1389203"/>
    <lineage>
        <taxon>Eukaryota</taxon>
        <taxon>Fungi</taxon>
        <taxon>Dikarya</taxon>
        <taxon>Basidiomycota</taxon>
        <taxon>Pucciniomycotina</taxon>
        <taxon>Pucciniomycetes</taxon>
        <taxon>Pucciniales</taxon>
        <taxon>Sphaerophragmiaceae</taxon>
        <taxon>Austropuccinia</taxon>
    </lineage>
</organism>
<dbReference type="AlphaFoldDB" id="A0A9Q3GH09"/>
<keyword evidence="3" id="KW-1185">Reference proteome</keyword>
<evidence type="ECO:0000313" key="2">
    <source>
        <dbReference type="EMBL" id="MBW0467021.1"/>
    </source>
</evidence>
<dbReference type="EMBL" id="AVOT02001462">
    <property type="protein sequence ID" value="MBW0467021.1"/>
    <property type="molecule type" value="Genomic_DNA"/>
</dbReference>
<protein>
    <submittedName>
        <fullName evidence="2">Uncharacterized protein</fullName>
    </submittedName>
</protein>
<feature type="compositionally biased region" description="Polar residues" evidence="1">
    <location>
        <begin position="186"/>
        <end position="200"/>
    </location>
</feature>
<name>A0A9Q3GH09_9BASI</name>
<proteinExistence type="predicted"/>
<dbReference type="Proteomes" id="UP000765509">
    <property type="component" value="Unassembled WGS sequence"/>
</dbReference>
<sequence>MPTWPQLKFFVKTQHLWNPYIQSISTASTGFYLILVLRSSPFKVGGYCHNPGKYPSQLMFTAIKASTNKLPIWPYPHFYAILKLVSGNIHYSWPPGHILHHWPLWTIINPTTPGQYLISGPGGHFPFQGPLVPLAQSRALFPPLPFWGLGPKWDIWATPYSFYGPWDQLDPFWPKSNGAKGADLQPQCQVGSKPQLSTPEPNFGHNPRIPKMAKNPQNLKMAKRMQNHQIGHK</sequence>
<evidence type="ECO:0000313" key="3">
    <source>
        <dbReference type="Proteomes" id="UP000765509"/>
    </source>
</evidence>
<accession>A0A9Q3GH09</accession>